<sequence length="130" mass="14896">MISLKKQYDRKLFVIFGIMFLLMSGLISAATISTGVFPAGHDIMLIAMAVMCFCNAYLAPQFIQNDERTKRIKERSMFYSYFIILGYMIIMLTFLQFHFLAITAYQAVAILAALTIMTVFITMVVLSKRY</sequence>
<keyword evidence="3" id="KW-1185">Reference proteome</keyword>
<dbReference type="AlphaFoldDB" id="A0A1I4NCM6"/>
<accession>A0A1I4NCM6</accession>
<feature type="transmembrane region" description="Helical" evidence="1">
    <location>
        <begin position="105"/>
        <end position="126"/>
    </location>
</feature>
<gene>
    <name evidence="2" type="ORF">SAMN04487943_108122</name>
</gene>
<feature type="transmembrane region" description="Helical" evidence="1">
    <location>
        <begin position="78"/>
        <end position="99"/>
    </location>
</feature>
<reference evidence="3" key="1">
    <citation type="submission" date="2016-10" db="EMBL/GenBank/DDBJ databases">
        <authorList>
            <person name="Varghese N."/>
            <person name="Submissions S."/>
        </authorList>
    </citation>
    <scope>NUCLEOTIDE SEQUENCE [LARGE SCALE GENOMIC DNA]</scope>
    <source>
        <strain evidence="3">CGMCC 1.4250</strain>
    </source>
</reference>
<proteinExistence type="predicted"/>
<feature type="transmembrane region" description="Helical" evidence="1">
    <location>
        <begin position="39"/>
        <end position="58"/>
    </location>
</feature>
<dbReference type="Proteomes" id="UP000198565">
    <property type="component" value="Unassembled WGS sequence"/>
</dbReference>
<evidence type="ECO:0000313" key="3">
    <source>
        <dbReference type="Proteomes" id="UP000198565"/>
    </source>
</evidence>
<keyword evidence="1" id="KW-0812">Transmembrane</keyword>
<keyword evidence="1" id="KW-1133">Transmembrane helix</keyword>
<dbReference type="EMBL" id="FOTR01000008">
    <property type="protein sequence ID" value="SFM13322.1"/>
    <property type="molecule type" value="Genomic_DNA"/>
</dbReference>
<name>A0A1I4NCM6_9BACI</name>
<organism evidence="2 3">
    <name type="scientific">Gracilibacillus orientalis</name>
    <dbReference type="NCBI Taxonomy" id="334253"/>
    <lineage>
        <taxon>Bacteria</taxon>
        <taxon>Bacillati</taxon>
        <taxon>Bacillota</taxon>
        <taxon>Bacilli</taxon>
        <taxon>Bacillales</taxon>
        <taxon>Bacillaceae</taxon>
        <taxon>Gracilibacillus</taxon>
    </lineage>
</organism>
<evidence type="ECO:0000256" key="1">
    <source>
        <dbReference type="SAM" id="Phobius"/>
    </source>
</evidence>
<evidence type="ECO:0000313" key="2">
    <source>
        <dbReference type="EMBL" id="SFM13322.1"/>
    </source>
</evidence>
<dbReference type="STRING" id="334253.SAMN04487943_108122"/>
<feature type="transmembrane region" description="Helical" evidence="1">
    <location>
        <begin position="12"/>
        <end position="33"/>
    </location>
</feature>
<evidence type="ECO:0008006" key="4">
    <source>
        <dbReference type="Google" id="ProtNLM"/>
    </source>
</evidence>
<keyword evidence="1" id="KW-0472">Membrane</keyword>
<protein>
    <recommendedName>
        <fullName evidence="4">Permease</fullName>
    </recommendedName>
</protein>